<dbReference type="HOGENOM" id="CLU_1530475_0_0_6"/>
<dbReference type="Proteomes" id="UP000009102">
    <property type="component" value="Chromosome"/>
</dbReference>
<gene>
    <name evidence="2" type="ordered locus">Hneap_0300</name>
</gene>
<accession>D0KXE9</accession>
<feature type="transmembrane region" description="Helical" evidence="1">
    <location>
        <begin position="21"/>
        <end position="43"/>
    </location>
</feature>
<proteinExistence type="predicted"/>
<keyword evidence="1" id="KW-0812">Transmembrane</keyword>
<keyword evidence="1" id="KW-1133">Transmembrane helix</keyword>
<dbReference type="KEGG" id="hna:Hneap_0300"/>
<organism evidence="2 3">
    <name type="scientific">Halothiobacillus neapolitanus (strain ATCC 23641 / DSM 15147 / CIP 104769 / NCIMB 8539 / c2)</name>
    <name type="common">Thiobacillus neapolitanus</name>
    <dbReference type="NCBI Taxonomy" id="555778"/>
    <lineage>
        <taxon>Bacteria</taxon>
        <taxon>Pseudomonadati</taxon>
        <taxon>Pseudomonadota</taxon>
        <taxon>Gammaproteobacteria</taxon>
        <taxon>Chromatiales</taxon>
        <taxon>Halothiobacillaceae</taxon>
        <taxon>Halothiobacillus</taxon>
    </lineage>
</organism>
<dbReference type="STRING" id="555778.Hneap_0300"/>
<reference evidence="2 3" key="1">
    <citation type="submission" date="2009-10" db="EMBL/GenBank/DDBJ databases">
        <title>Complete sequence of Halothiobacillus neapolitanus c2.</title>
        <authorList>
            <consortium name="US DOE Joint Genome Institute"/>
            <person name="Lucas S."/>
            <person name="Copeland A."/>
            <person name="Lapidus A."/>
            <person name="Glavina del Rio T."/>
            <person name="Tice H."/>
            <person name="Bruce D."/>
            <person name="Goodwin L."/>
            <person name="Pitluck S."/>
            <person name="Davenport K."/>
            <person name="Brettin T."/>
            <person name="Detter J.C."/>
            <person name="Han C."/>
            <person name="Tapia R."/>
            <person name="Larimer F."/>
            <person name="Land M."/>
            <person name="Hauser L."/>
            <person name="Kyrpides N."/>
            <person name="Mikhailova N."/>
            <person name="Kerfeld C."/>
            <person name="Cannon G."/>
            <person name="Heinhort S."/>
        </authorList>
    </citation>
    <scope>NUCLEOTIDE SEQUENCE [LARGE SCALE GENOMIC DNA]</scope>
    <source>
        <strain evidence="3">ATCC 23641 / c2</strain>
    </source>
</reference>
<evidence type="ECO:0000256" key="1">
    <source>
        <dbReference type="SAM" id="Phobius"/>
    </source>
</evidence>
<keyword evidence="3" id="KW-1185">Reference proteome</keyword>
<feature type="transmembrane region" description="Helical" evidence="1">
    <location>
        <begin position="122"/>
        <end position="140"/>
    </location>
</feature>
<keyword evidence="1" id="KW-0472">Membrane</keyword>
<dbReference type="AlphaFoldDB" id="D0KXE9"/>
<evidence type="ECO:0000313" key="2">
    <source>
        <dbReference type="EMBL" id="ACX95163.1"/>
    </source>
</evidence>
<evidence type="ECO:0000313" key="3">
    <source>
        <dbReference type="Proteomes" id="UP000009102"/>
    </source>
</evidence>
<feature type="transmembrane region" description="Helical" evidence="1">
    <location>
        <begin position="147"/>
        <end position="171"/>
    </location>
</feature>
<dbReference type="EMBL" id="CP001801">
    <property type="protein sequence ID" value="ACX95163.1"/>
    <property type="molecule type" value="Genomic_DNA"/>
</dbReference>
<name>D0KXE9_HALNC</name>
<sequence length="175" mass="19257">MAWLSYLQLVIFRVGPEDMPAGWHATTWAFIWFLVTGSMMVFADRAAGESLQAALGQSFFDNVLNAVLVAGYAWGWLVIRKHPERLAQLLTALYAALGVLSLVLAALWWLMPITPGKAPTNGWWIIVLFVWDVLVVGQIFRRALDWGAALGALISLGYFILAGVGVVWAHALVFG</sequence>
<feature type="transmembrane region" description="Helical" evidence="1">
    <location>
        <begin position="91"/>
        <end position="110"/>
    </location>
</feature>
<feature type="transmembrane region" description="Helical" evidence="1">
    <location>
        <begin position="63"/>
        <end position="79"/>
    </location>
</feature>
<protein>
    <recommendedName>
        <fullName evidence="4">Transporter</fullName>
    </recommendedName>
</protein>
<evidence type="ECO:0008006" key="4">
    <source>
        <dbReference type="Google" id="ProtNLM"/>
    </source>
</evidence>